<dbReference type="EMBL" id="CAUYUJ010012980">
    <property type="protein sequence ID" value="CAK0835050.1"/>
    <property type="molecule type" value="Genomic_DNA"/>
</dbReference>
<evidence type="ECO:0000313" key="2">
    <source>
        <dbReference type="Proteomes" id="UP001189429"/>
    </source>
</evidence>
<name>A0ABN9SSK5_9DINO</name>
<dbReference type="Proteomes" id="UP001189429">
    <property type="component" value="Unassembled WGS sequence"/>
</dbReference>
<reference evidence="1" key="1">
    <citation type="submission" date="2023-10" db="EMBL/GenBank/DDBJ databases">
        <authorList>
            <person name="Chen Y."/>
            <person name="Shah S."/>
            <person name="Dougan E. K."/>
            <person name="Thang M."/>
            <person name="Chan C."/>
        </authorList>
    </citation>
    <scope>NUCLEOTIDE SEQUENCE [LARGE SCALE GENOMIC DNA]</scope>
</reference>
<protein>
    <submittedName>
        <fullName evidence="1">Uncharacterized protein</fullName>
    </submittedName>
</protein>
<keyword evidence="2" id="KW-1185">Reference proteome</keyword>
<sequence length="471" mass="51429">MQAGGGFQSALALFKRADERAAGLISRASIRHLFRSLGFHDGDVENILQSVGCPQEDPVMYEPLLRWVFGEVAADKSDYSDQISPSQYIGLLREGQSVGLDRLHSLRGRLCRGREPKHFATLGHGMSCFVLGAEGLKLFLDAAARNDGDGAPLEMLLTIGYDILDIYEKLQAGWVFDLVVWKAVDYDPPCATWEGVASTLESVYPVAAEHMRVHLAELQQRGSGVSSPAGYAALQAQHRPEVNGYTFRADASQLKYEDFCALASAGKCSASMVRKFLYDSIGLNDLYAGTGYTILADGSRGITEYIALNMRRGDLQHEATALGAPTVTECLTRISKMYEVLITQSSGLQSFHLSRWLPAEEIPPAGTGRRISPSPKDVADMFRRGERFSPGTVLDGLCCRLQVGKDASWFATTAGQVKWGRKVSLVGASDQILRFLESPRALDCLLLAGLTLSDALFYVKTGRGVQLTICR</sequence>
<accession>A0ABN9SSK5</accession>
<gene>
    <name evidence="1" type="ORF">PCOR1329_LOCUS32223</name>
</gene>
<evidence type="ECO:0000313" key="1">
    <source>
        <dbReference type="EMBL" id="CAK0835050.1"/>
    </source>
</evidence>
<organism evidence="1 2">
    <name type="scientific">Prorocentrum cordatum</name>
    <dbReference type="NCBI Taxonomy" id="2364126"/>
    <lineage>
        <taxon>Eukaryota</taxon>
        <taxon>Sar</taxon>
        <taxon>Alveolata</taxon>
        <taxon>Dinophyceae</taxon>
        <taxon>Prorocentrales</taxon>
        <taxon>Prorocentraceae</taxon>
        <taxon>Prorocentrum</taxon>
    </lineage>
</organism>
<proteinExistence type="predicted"/>
<comment type="caution">
    <text evidence="1">The sequence shown here is derived from an EMBL/GenBank/DDBJ whole genome shotgun (WGS) entry which is preliminary data.</text>
</comment>